<dbReference type="InterPro" id="IPR036188">
    <property type="entry name" value="FAD/NAD-bd_sf"/>
</dbReference>
<reference evidence="1" key="1">
    <citation type="submission" date="2022-11" db="EMBL/GenBank/DDBJ databases">
        <title>Marinomonas sp. nov., isolated from marine algae.</title>
        <authorList>
            <person name="Choi D.G."/>
            <person name="Kim J.M."/>
            <person name="Lee J.K."/>
            <person name="Baek J.H."/>
            <person name="Jeon C.O."/>
        </authorList>
    </citation>
    <scope>NUCLEOTIDE SEQUENCE</scope>
    <source>
        <strain evidence="1">KJ51-3</strain>
    </source>
</reference>
<evidence type="ECO:0008006" key="3">
    <source>
        <dbReference type="Google" id="ProtNLM"/>
    </source>
</evidence>
<dbReference type="EMBL" id="JAPEUL010000009">
    <property type="protein sequence ID" value="MCW4630420.1"/>
    <property type="molecule type" value="Genomic_DNA"/>
</dbReference>
<proteinExistence type="predicted"/>
<evidence type="ECO:0000313" key="1">
    <source>
        <dbReference type="EMBL" id="MCW4630420.1"/>
    </source>
</evidence>
<sequence length="132" mass="14800">MNDGSTRDIVQRLSLAVKEKYELTLILWNEINMLAKNRSTYTNMPFWLADTSLASKIHSNARFELPQKADAVIVGGGFTGISAAITLARAGHQSDITGRWSVRGRSQLSKWRLAWPKLQQVGRGWARASIWS</sequence>
<gene>
    <name evidence="1" type="ORF">ONZ52_16380</name>
</gene>
<evidence type="ECO:0000313" key="2">
    <source>
        <dbReference type="Proteomes" id="UP001431181"/>
    </source>
</evidence>
<dbReference type="Proteomes" id="UP001431181">
    <property type="component" value="Unassembled WGS sequence"/>
</dbReference>
<organism evidence="1 2">
    <name type="scientific">Marinomonas rhodophyticola</name>
    <dbReference type="NCBI Taxonomy" id="2992803"/>
    <lineage>
        <taxon>Bacteria</taxon>
        <taxon>Pseudomonadati</taxon>
        <taxon>Pseudomonadota</taxon>
        <taxon>Gammaproteobacteria</taxon>
        <taxon>Oceanospirillales</taxon>
        <taxon>Oceanospirillaceae</taxon>
        <taxon>Marinomonas</taxon>
    </lineage>
</organism>
<dbReference type="SUPFAM" id="SSF51905">
    <property type="entry name" value="FAD/NAD(P)-binding domain"/>
    <property type="match status" value="1"/>
</dbReference>
<dbReference type="Gene3D" id="3.50.50.60">
    <property type="entry name" value="FAD/NAD(P)-binding domain"/>
    <property type="match status" value="1"/>
</dbReference>
<dbReference type="RefSeq" id="WP_265219777.1">
    <property type="nucleotide sequence ID" value="NZ_JAPEUL010000009.1"/>
</dbReference>
<protein>
    <recommendedName>
        <fullName evidence="3">FAD dependent oxidoreductase</fullName>
    </recommendedName>
</protein>
<name>A0ABT3KIR1_9GAMM</name>
<comment type="caution">
    <text evidence="1">The sequence shown here is derived from an EMBL/GenBank/DDBJ whole genome shotgun (WGS) entry which is preliminary data.</text>
</comment>
<accession>A0ABT3KIR1</accession>
<keyword evidence="2" id="KW-1185">Reference proteome</keyword>